<evidence type="ECO:0000256" key="2">
    <source>
        <dbReference type="ARBA" id="ARBA00022989"/>
    </source>
</evidence>
<dbReference type="RefSeq" id="WP_022612552.1">
    <property type="nucleotide sequence ID" value="NZ_LK391965.1"/>
</dbReference>
<gene>
    <name evidence="6" type="ORF">VIBNISOn1_410043</name>
</gene>
<keyword evidence="3 4" id="KW-0472">Membrane</keyword>
<dbReference type="InterPro" id="IPR036259">
    <property type="entry name" value="MFS_trans_sf"/>
</dbReference>
<feature type="transmembrane region" description="Helical" evidence="4">
    <location>
        <begin position="15"/>
        <end position="34"/>
    </location>
</feature>
<feature type="domain" description="Major facilitator superfamily (MFS) profile" evidence="5">
    <location>
        <begin position="1"/>
        <end position="411"/>
    </location>
</feature>
<feature type="transmembrane region" description="Helical" evidence="4">
    <location>
        <begin position="357"/>
        <end position="379"/>
    </location>
</feature>
<dbReference type="PROSITE" id="PS50850">
    <property type="entry name" value="MFS"/>
    <property type="match status" value="1"/>
</dbReference>
<accession>A0AAV2VTG5</accession>
<feature type="transmembrane region" description="Helical" evidence="4">
    <location>
        <begin position="72"/>
        <end position="90"/>
    </location>
</feature>
<evidence type="ECO:0000256" key="1">
    <source>
        <dbReference type="ARBA" id="ARBA00022692"/>
    </source>
</evidence>
<evidence type="ECO:0000256" key="4">
    <source>
        <dbReference type="SAM" id="Phobius"/>
    </source>
</evidence>
<keyword evidence="1 4" id="KW-0812">Transmembrane</keyword>
<dbReference type="InterPro" id="IPR053160">
    <property type="entry name" value="MFS_DHA3_Transporter"/>
</dbReference>
<dbReference type="EMBL" id="CAOF01000133">
    <property type="protein sequence ID" value="CCO47891.1"/>
    <property type="molecule type" value="Genomic_DNA"/>
</dbReference>
<dbReference type="Gene3D" id="1.20.1250.20">
    <property type="entry name" value="MFS general substrate transporter like domains"/>
    <property type="match status" value="1"/>
</dbReference>
<sequence>MDKKQLTTRFGIQQALHWFVTGITIPILTLMFQAKGLDLFDIGIVMAIWIGTTACLEIPLGGVADTYGRKRTYFASLVVSVVGVSLLLIADNIWLISLAAFFLGGGRAIYSGTLDAWFYDAYQSAQGKDQYHGHLAQVQVFVTLGLAAGSLTGGYLPQISNLFMASSNNPFSVNLVVVIALTILLFGITAMLLNIEGNNQPKEELESATSVLTLSLKTLKHCFHTPVLFRVIQGTVVLGMALSVVENHWQPFLHIVKGSENTTYILFGVISALYFLMEAFASLASVRVAKWLRGSHLSVLFYSRMAAGIALVFLAQSQNTLMFALGYLGFFFLFTLGCNSENILLNESTESSMRSSMLSVSSLAVTLGGMAASLGFGLLSHHYGIQISFICCGILLIVTSFVYVLKLNHQPQTTT</sequence>
<evidence type="ECO:0000313" key="7">
    <source>
        <dbReference type="Proteomes" id="UP000018211"/>
    </source>
</evidence>
<feature type="transmembrane region" description="Helical" evidence="4">
    <location>
        <begin position="297"/>
        <end position="315"/>
    </location>
</feature>
<dbReference type="Proteomes" id="UP000018211">
    <property type="component" value="Unassembled WGS sequence"/>
</dbReference>
<dbReference type="Pfam" id="PF07690">
    <property type="entry name" value="MFS_1"/>
    <property type="match status" value="1"/>
</dbReference>
<evidence type="ECO:0000313" key="6">
    <source>
        <dbReference type="EMBL" id="CCO47891.1"/>
    </source>
</evidence>
<dbReference type="GO" id="GO:0022857">
    <property type="term" value="F:transmembrane transporter activity"/>
    <property type="evidence" value="ECO:0007669"/>
    <property type="project" value="InterPro"/>
</dbReference>
<organism evidence="6 7">
    <name type="scientific">Vibrio nigripulchritudo SOn1</name>
    <dbReference type="NCBI Taxonomy" id="1238450"/>
    <lineage>
        <taxon>Bacteria</taxon>
        <taxon>Pseudomonadati</taxon>
        <taxon>Pseudomonadota</taxon>
        <taxon>Gammaproteobacteria</taxon>
        <taxon>Vibrionales</taxon>
        <taxon>Vibrionaceae</taxon>
        <taxon>Vibrio</taxon>
    </lineage>
</organism>
<comment type="caution">
    <text evidence="6">The sequence shown here is derived from an EMBL/GenBank/DDBJ whole genome shotgun (WGS) entry which is preliminary data.</text>
</comment>
<reference evidence="6 7" key="1">
    <citation type="journal article" date="2013" name="ISME J.">
        <title>Comparative genomics of pathogenic lineages of Vibrio nigripulchritudo identifies virulence-associated traits.</title>
        <authorList>
            <person name="Goudenege D."/>
            <person name="Labreuche Y."/>
            <person name="Krin E."/>
            <person name="Ansquer D."/>
            <person name="Mangenot S."/>
            <person name="Calteau A."/>
            <person name="Medigue C."/>
            <person name="Mazel D."/>
            <person name="Polz M.F."/>
            <person name="Le Roux F."/>
        </authorList>
    </citation>
    <scope>NUCLEOTIDE SEQUENCE [LARGE SCALE GENOMIC DNA]</scope>
    <source>
        <strain evidence="6 7">SOn1</strain>
    </source>
</reference>
<dbReference type="InterPro" id="IPR020846">
    <property type="entry name" value="MFS_dom"/>
</dbReference>
<feature type="transmembrane region" description="Helical" evidence="4">
    <location>
        <begin position="171"/>
        <end position="193"/>
    </location>
</feature>
<dbReference type="InterPro" id="IPR011701">
    <property type="entry name" value="MFS"/>
</dbReference>
<dbReference type="PANTHER" id="PTHR23530">
    <property type="entry name" value="TRANSPORT PROTEIN-RELATED"/>
    <property type="match status" value="1"/>
</dbReference>
<feature type="transmembrane region" description="Helical" evidence="4">
    <location>
        <begin position="385"/>
        <end position="405"/>
    </location>
</feature>
<feature type="transmembrane region" description="Helical" evidence="4">
    <location>
        <begin position="40"/>
        <end position="60"/>
    </location>
</feature>
<evidence type="ECO:0000256" key="3">
    <source>
        <dbReference type="ARBA" id="ARBA00023136"/>
    </source>
</evidence>
<name>A0AAV2VTG5_9VIBR</name>
<dbReference type="PANTHER" id="PTHR23530:SF1">
    <property type="entry name" value="PERMEASE, MAJOR FACILITATOR SUPERFAMILY-RELATED"/>
    <property type="match status" value="1"/>
</dbReference>
<proteinExistence type="predicted"/>
<evidence type="ECO:0000259" key="5">
    <source>
        <dbReference type="PROSITE" id="PS50850"/>
    </source>
</evidence>
<dbReference type="SUPFAM" id="SSF103473">
    <property type="entry name" value="MFS general substrate transporter"/>
    <property type="match status" value="1"/>
</dbReference>
<keyword evidence="2 4" id="KW-1133">Transmembrane helix</keyword>
<protein>
    <submittedName>
        <fullName evidence="6">Permease of the major facilitator superfamily</fullName>
    </submittedName>
</protein>
<feature type="transmembrane region" description="Helical" evidence="4">
    <location>
        <begin position="140"/>
        <end position="159"/>
    </location>
</feature>
<feature type="transmembrane region" description="Helical" evidence="4">
    <location>
        <begin position="321"/>
        <end position="345"/>
    </location>
</feature>
<dbReference type="AlphaFoldDB" id="A0AAV2VTG5"/>
<feature type="transmembrane region" description="Helical" evidence="4">
    <location>
        <begin position="265"/>
        <end position="285"/>
    </location>
</feature>